<dbReference type="PANTHER" id="PTHR43133:SF46">
    <property type="entry name" value="RNA POLYMERASE SIGMA-70 FACTOR ECF SUBFAMILY"/>
    <property type="match status" value="1"/>
</dbReference>
<organism evidence="6 7">
    <name type="scientific">Paraflavitalea soli</name>
    <dbReference type="NCBI Taxonomy" id="2315862"/>
    <lineage>
        <taxon>Bacteria</taxon>
        <taxon>Pseudomonadati</taxon>
        <taxon>Bacteroidota</taxon>
        <taxon>Chitinophagia</taxon>
        <taxon>Chitinophagales</taxon>
        <taxon>Chitinophagaceae</taxon>
        <taxon>Paraflavitalea</taxon>
    </lineage>
</organism>
<dbReference type="InterPro" id="IPR039425">
    <property type="entry name" value="RNA_pol_sigma-70-like"/>
</dbReference>
<dbReference type="RefSeq" id="WP_119050660.1">
    <property type="nucleotide sequence ID" value="NZ_CP032157.1"/>
</dbReference>
<dbReference type="Pfam" id="PF08281">
    <property type="entry name" value="Sigma70_r4_2"/>
    <property type="match status" value="1"/>
</dbReference>
<dbReference type="GO" id="GO:0006352">
    <property type="term" value="P:DNA-templated transcription initiation"/>
    <property type="evidence" value="ECO:0007669"/>
    <property type="project" value="InterPro"/>
</dbReference>
<keyword evidence="2" id="KW-0805">Transcription regulation</keyword>
<dbReference type="AlphaFoldDB" id="A0A3B7MM25"/>
<evidence type="ECO:0000259" key="5">
    <source>
        <dbReference type="SMART" id="SM00421"/>
    </source>
</evidence>
<dbReference type="InterPro" id="IPR014284">
    <property type="entry name" value="RNA_pol_sigma-70_dom"/>
</dbReference>
<evidence type="ECO:0000256" key="4">
    <source>
        <dbReference type="ARBA" id="ARBA00023163"/>
    </source>
</evidence>
<dbReference type="Gene3D" id="1.10.10.10">
    <property type="entry name" value="Winged helix-like DNA-binding domain superfamily/Winged helix DNA-binding domain"/>
    <property type="match status" value="1"/>
</dbReference>
<accession>A0A3B7MM25</accession>
<keyword evidence="7" id="KW-1185">Reference proteome</keyword>
<dbReference type="InterPro" id="IPR013325">
    <property type="entry name" value="RNA_pol_sigma_r2"/>
</dbReference>
<dbReference type="InterPro" id="IPR013324">
    <property type="entry name" value="RNA_pol_sigma_r3/r4-like"/>
</dbReference>
<dbReference type="Proteomes" id="UP000263900">
    <property type="component" value="Chromosome"/>
</dbReference>
<dbReference type="InterPro" id="IPR036388">
    <property type="entry name" value="WH-like_DNA-bd_sf"/>
</dbReference>
<name>A0A3B7MM25_9BACT</name>
<dbReference type="GO" id="GO:0003677">
    <property type="term" value="F:DNA binding"/>
    <property type="evidence" value="ECO:0007669"/>
    <property type="project" value="InterPro"/>
</dbReference>
<keyword evidence="3" id="KW-0731">Sigma factor</keyword>
<evidence type="ECO:0000313" key="7">
    <source>
        <dbReference type="Proteomes" id="UP000263900"/>
    </source>
</evidence>
<evidence type="ECO:0000256" key="2">
    <source>
        <dbReference type="ARBA" id="ARBA00023015"/>
    </source>
</evidence>
<evidence type="ECO:0000313" key="6">
    <source>
        <dbReference type="EMBL" id="AXY74777.1"/>
    </source>
</evidence>
<evidence type="ECO:0000256" key="1">
    <source>
        <dbReference type="ARBA" id="ARBA00010641"/>
    </source>
</evidence>
<dbReference type="SUPFAM" id="SSF88946">
    <property type="entry name" value="Sigma2 domain of RNA polymerase sigma factors"/>
    <property type="match status" value="1"/>
</dbReference>
<dbReference type="OrthoDB" id="659569at2"/>
<comment type="similarity">
    <text evidence="1">Belongs to the sigma-70 factor family. ECF subfamily.</text>
</comment>
<protein>
    <submittedName>
        <fullName evidence="6">Sigma-70 family RNA polymerase sigma factor</fullName>
    </submittedName>
</protein>
<dbReference type="InterPro" id="IPR013249">
    <property type="entry name" value="RNA_pol_sigma70_r4_t2"/>
</dbReference>
<proteinExistence type="inferred from homology"/>
<reference evidence="6 7" key="1">
    <citation type="submission" date="2018-09" db="EMBL/GenBank/DDBJ databases">
        <title>Genome sequencing of strain 6GH32-13.</title>
        <authorList>
            <person name="Weon H.-Y."/>
            <person name="Heo J."/>
            <person name="Kwon S.-W."/>
        </authorList>
    </citation>
    <scope>NUCLEOTIDE SEQUENCE [LARGE SCALE GENOMIC DNA]</scope>
    <source>
        <strain evidence="6 7">5GH32-13</strain>
    </source>
</reference>
<dbReference type="EMBL" id="CP032157">
    <property type="protein sequence ID" value="AXY74777.1"/>
    <property type="molecule type" value="Genomic_DNA"/>
</dbReference>
<dbReference type="KEGG" id="pseg:D3H65_12625"/>
<dbReference type="InterPro" id="IPR000792">
    <property type="entry name" value="Tscrpt_reg_LuxR_C"/>
</dbReference>
<dbReference type="SMART" id="SM00421">
    <property type="entry name" value="HTH_LUXR"/>
    <property type="match status" value="1"/>
</dbReference>
<dbReference type="PANTHER" id="PTHR43133">
    <property type="entry name" value="RNA POLYMERASE ECF-TYPE SIGMA FACTO"/>
    <property type="match status" value="1"/>
</dbReference>
<feature type="domain" description="HTH luxR-type" evidence="5">
    <location>
        <begin position="119"/>
        <end position="172"/>
    </location>
</feature>
<dbReference type="Gene3D" id="1.10.1740.10">
    <property type="match status" value="1"/>
</dbReference>
<evidence type="ECO:0000256" key="3">
    <source>
        <dbReference type="ARBA" id="ARBA00023082"/>
    </source>
</evidence>
<keyword evidence="4" id="KW-0804">Transcription</keyword>
<dbReference type="SUPFAM" id="SSF88659">
    <property type="entry name" value="Sigma3 and sigma4 domains of RNA polymerase sigma factors"/>
    <property type="match status" value="1"/>
</dbReference>
<dbReference type="GO" id="GO:0016987">
    <property type="term" value="F:sigma factor activity"/>
    <property type="evidence" value="ECO:0007669"/>
    <property type="project" value="UniProtKB-KW"/>
</dbReference>
<sequence>MSRKNNHWGEAQALSNKYFQELQTYMYTITKNSMLSKEIVSAVFYKIYADEKLCRHIAEPAWGYLAGMAMNEWYMMLRKEKSNDRKEAGYEMLYAEQWQESPEEAAIYRELMEQLNERVRQLPPRMREVFELLRESYTTREVAEKMGITEQTVRNTKTNAINILRDELTRLGLLQLLWLLW</sequence>
<dbReference type="NCBIfam" id="TIGR02937">
    <property type="entry name" value="sigma70-ECF"/>
    <property type="match status" value="1"/>
</dbReference>
<gene>
    <name evidence="6" type="ORF">D3H65_12625</name>
</gene>